<dbReference type="Gene3D" id="1.20.120.520">
    <property type="entry name" value="nmb1532 protein domain like"/>
    <property type="match status" value="1"/>
</dbReference>
<proteinExistence type="predicted"/>
<reference evidence="2" key="1">
    <citation type="journal article" date="2019" name="Int. J. Syst. Evol. Microbiol.">
        <title>The Global Catalogue of Microorganisms (GCM) 10K type strain sequencing project: providing services to taxonomists for standard genome sequencing and annotation.</title>
        <authorList>
            <consortium name="The Broad Institute Genomics Platform"/>
            <consortium name="The Broad Institute Genome Sequencing Center for Infectious Disease"/>
            <person name="Wu L."/>
            <person name="Ma J."/>
        </authorList>
    </citation>
    <scope>NUCLEOTIDE SEQUENCE [LARGE SCALE GENOMIC DNA]</scope>
    <source>
        <strain evidence="2">JCM 16702</strain>
    </source>
</reference>
<evidence type="ECO:0008006" key="3">
    <source>
        <dbReference type="Google" id="ProtNLM"/>
    </source>
</evidence>
<dbReference type="RefSeq" id="WP_344941983.1">
    <property type="nucleotide sequence ID" value="NZ_BAAAZG010000002.1"/>
</dbReference>
<sequence>MSAVTEGNARERFDLTMLHAAYWAFRRDTERLAAATGPDGDRAGTCPPPHDIWALFSLHWRVQHAAERRALWTVMCGRVPAGRAHGTVLDEMDEGAVRLVPLLDTVDTALRRGDRSVLARRAPALRDAVHAHLDHKETHVLPLIHETLTPYEWGTFDVEFRREVGLRGLGVFLAWLLDGAPETTARAVLRLMPPPVRLLHRTGRLPRRPRRAHRAASP</sequence>
<keyword evidence="2" id="KW-1185">Reference proteome</keyword>
<evidence type="ECO:0000313" key="1">
    <source>
        <dbReference type="EMBL" id="GAA4060966.1"/>
    </source>
</evidence>
<organism evidence="1 2">
    <name type="scientific">Actinomadura miaoliensis</name>
    <dbReference type="NCBI Taxonomy" id="430685"/>
    <lineage>
        <taxon>Bacteria</taxon>
        <taxon>Bacillati</taxon>
        <taxon>Actinomycetota</taxon>
        <taxon>Actinomycetes</taxon>
        <taxon>Streptosporangiales</taxon>
        <taxon>Thermomonosporaceae</taxon>
        <taxon>Actinomadura</taxon>
    </lineage>
</organism>
<dbReference type="Proteomes" id="UP001500683">
    <property type="component" value="Unassembled WGS sequence"/>
</dbReference>
<gene>
    <name evidence="1" type="ORF">GCM10022214_12320</name>
</gene>
<name>A0ABP7V728_9ACTN</name>
<accession>A0ABP7V728</accession>
<comment type="caution">
    <text evidence="1">The sequence shown here is derived from an EMBL/GenBank/DDBJ whole genome shotgun (WGS) entry which is preliminary data.</text>
</comment>
<evidence type="ECO:0000313" key="2">
    <source>
        <dbReference type="Proteomes" id="UP001500683"/>
    </source>
</evidence>
<protein>
    <recommendedName>
        <fullName evidence="3">Hemerythrin domain-containing protein</fullName>
    </recommendedName>
</protein>
<dbReference type="EMBL" id="BAAAZG010000002">
    <property type="protein sequence ID" value="GAA4060966.1"/>
    <property type="molecule type" value="Genomic_DNA"/>
</dbReference>